<keyword evidence="2" id="KW-1185">Reference proteome</keyword>
<dbReference type="EMBL" id="VCAZ01000035">
    <property type="protein sequence ID" value="TSL68237.1"/>
    <property type="molecule type" value="Genomic_DNA"/>
</dbReference>
<accession>A0A556U0T4</accession>
<sequence length="111" mass="12179">MEQSITRNDPNLKHESISARIRHSFSHCVWEQTGVEVLQSDRPSLVSGRGTEEKVIAAGKLIAIQDTLVLDNYTGGLRCYIGSQKQLSDEDALVSYTPPTLPPPCSSHIMG</sequence>
<evidence type="ECO:0000313" key="2">
    <source>
        <dbReference type="Proteomes" id="UP000319801"/>
    </source>
</evidence>
<name>A0A556U0T4_BAGYA</name>
<dbReference type="Proteomes" id="UP000319801">
    <property type="component" value="Unassembled WGS sequence"/>
</dbReference>
<reference evidence="1 2" key="1">
    <citation type="journal article" date="2019" name="Genome Biol. Evol.">
        <title>Whole-Genome Sequencing of the Giant Devil Catfish, Bagarius yarrelli.</title>
        <authorList>
            <person name="Jiang W."/>
            <person name="Lv Y."/>
            <person name="Cheng L."/>
            <person name="Yang K."/>
            <person name="Chao B."/>
            <person name="Wang X."/>
            <person name="Li Y."/>
            <person name="Pan X."/>
            <person name="You X."/>
            <person name="Zhang Y."/>
            <person name="Yang J."/>
            <person name="Li J."/>
            <person name="Zhang X."/>
            <person name="Liu S."/>
            <person name="Sun C."/>
            <person name="Yang J."/>
            <person name="Shi Q."/>
        </authorList>
    </citation>
    <scope>NUCLEOTIDE SEQUENCE [LARGE SCALE GENOMIC DNA]</scope>
    <source>
        <strain evidence="1">JWS20170419001</strain>
        <tissue evidence="1">Muscle</tissue>
    </source>
</reference>
<dbReference type="AlphaFoldDB" id="A0A556U0T4"/>
<organism evidence="1 2">
    <name type="scientific">Bagarius yarrelli</name>
    <name type="common">Goonch</name>
    <name type="synonym">Bagrus yarrelli</name>
    <dbReference type="NCBI Taxonomy" id="175774"/>
    <lineage>
        <taxon>Eukaryota</taxon>
        <taxon>Metazoa</taxon>
        <taxon>Chordata</taxon>
        <taxon>Craniata</taxon>
        <taxon>Vertebrata</taxon>
        <taxon>Euteleostomi</taxon>
        <taxon>Actinopterygii</taxon>
        <taxon>Neopterygii</taxon>
        <taxon>Teleostei</taxon>
        <taxon>Ostariophysi</taxon>
        <taxon>Siluriformes</taxon>
        <taxon>Sisoridae</taxon>
        <taxon>Sisorinae</taxon>
        <taxon>Bagarius</taxon>
    </lineage>
</organism>
<comment type="caution">
    <text evidence="1">The sequence shown here is derived from an EMBL/GenBank/DDBJ whole genome shotgun (WGS) entry which is preliminary data.</text>
</comment>
<protein>
    <submittedName>
        <fullName evidence="1">Uncharacterized protein</fullName>
    </submittedName>
</protein>
<evidence type="ECO:0000313" key="1">
    <source>
        <dbReference type="EMBL" id="TSL68237.1"/>
    </source>
</evidence>
<gene>
    <name evidence="1" type="ORF">Baya_6018</name>
</gene>
<proteinExistence type="predicted"/>